<keyword evidence="2" id="KW-1185">Reference proteome</keyword>
<name>A0ABX5KPG3_9BURK</name>
<accession>A0ABX5KPG3</accession>
<protein>
    <submittedName>
        <fullName evidence="1">Uncharacterized protein</fullName>
    </submittedName>
</protein>
<reference evidence="1 2" key="1">
    <citation type="submission" date="2018-05" db="EMBL/GenBank/DDBJ databases">
        <title>Genomic Encyclopedia of Type Strains, Phase IV (KMG-V): Genome sequencing to study the core and pangenomes of soil and plant-associated prokaryotes.</title>
        <authorList>
            <person name="Whitman W."/>
        </authorList>
    </citation>
    <scope>NUCLEOTIDE SEQUENCE [LARGE SCALE GENOMIC DNA]</scope>
    <source>
        <strain evidence="1 2">SCZa-39</strain>
    </source>
</reference>
<sequence length="69" mass="7556">MTSAFVVASGTVSPILHVFEQEGGWHWGITLPRSGRGGFRIVAYSDRTFANETEARDDGSAVLVRGEFR</sequence>
<evidence type="ECO:0000313" key="1">
    <source>
        <dbReference type="EMBL" id="PVX81395.1"/>
    </source>
</evidence>
<organism evidence="1 2">
    <name type="scientific">Paraburkholderia unamae</name>
    <dbReference type="NCBI Taxonomy" id="219649"/>
    <lineage>
        <taxon>Bacteria</taxon>
        <taxon>Pseudomonadati</taxon>
        <taxon>Pseudomonadota</taxon>
        <taxon>Betaproteobacteria</taxon>
        <taxon>Burkholderiales</taxon>
        <taxon>Burkholderiaceae</taxon>
        <taxon>Paraburkholderia</taxon>
    </lineage>
</organism>
<dbReference type="EMBL" id="QEOB01000011">
    <property type="protein sequence ID" value="PVX81395.1"/>
    <property type="molecule type" value="Genomic_DNA"/>
</dbReference>
<proteinExistence type="predicted"/>
<comment type="caution">
    <text evidence="1">The sequence shown here is derived from an EMBL/GenBank/DDBJ whole genome shotgun (WGS) entry which is preliminary data.</text>
</comment>
<evidence type="ECO:0000313" key="2">
    <source>
        <dbReference type="Proteomes" id="UP000245712"/>
    </source>
</evidence>
<dbReference type="Proteomes" id="UP000245712">
    <property type="component" value="Unassembled WGS sequence"/>
</dbReference>
<gene>
    <name evidence="1" type="ORF">C7402_111297</name>
</gene>